<sequence>MLLLSGPTLALTQSYASIRTTRSFSRANCQNRQELNELKLVHLKLLVSSLLKPQQAGEKTIETKAHFTFLSRWNALVTKRYGRASRLGETPYCLDAPITEASTTLHRICRLILRGSAVPGPAILANREAFIPLMDAGKFATKPSGLGNKSKTHIISYFIKRVPLKKRTLIIGGYFLAGKLYEKLYKSSKHAAEEQSIRKISDTYMRLLKANSVPANFRTVKLTKNILFMARQLLCITALGLEISKNICQTVTITELRQSDAKEASQAEIVCDPYTHAMLKSFWTDGQCPFRGPVRHYAMINFGAFVLYYSICEAAREYKWFVVEETTQKINQLRLDLQEEDIFEPHIHLSVMVVNENPRSRILLWLSSPLTLVGYLQNRGKSVILVSMQIPSGTMYVNSGMHGEYFKSGFEQCDQKLCVLVLIRWKAKQQCMFFRYTRENRTQEKQCTKADRGNINAKSESRKAFSNNEQKENNILFVYRDESTGSIMNQESTLRVCDVTQKKPGVRLRGNRTDCQHRCLVKVLHVRMTFARGRRIYNVHKADNQIWTRETLTEIPDTTGIKYNG</sequence>
<evidence type="ECO:0000256" key="1">
    <source>
        <dbReference type="SAM" id="MobiDB-lite"/>
    </source>
</evidence>
<keyword evidence="3" id="KW-1185">Reference proteome</keyword>
<evidence type="ECO:0000313" key="3">
    <source>
        <dbReference type="Proteomes" id="UP000008909"/>
    </source>
</evidence>
<organism evidence="2 3">
    <name type="scientific">Clonorchis sinensis</name>
    <name type="common">Chinese liver fluke</name>
    <dbReference type="NCBI Taxonomy" id="79923"/>
    <lineage>
        <taxon>Eukaryota</taxon>
        <taxon>Metazoa</taxon>
        <taxon>Spiralia</taxon>
        <taxon>Lophotrochozoa</taxon>
        <taxon>Platyhelminthes</taxon>
        <taxon>Trematoda</taxon>
        <taxon>Digenea</taxon>
        <taxon>Opisthorchiida</taxon>
        <taxon>Opisthorchiata</taxon>
        <taxon>Opisthorchiidae</taxon>
        <taxon>Clonorchis</taxon>
    </lineage>
</organism>
<protein>
    <submittedName>
        <fullName evidence="2">Uncharacterized protein</fullName>
    </submittedName>
</protein>
<dbReference type="EMBL" id="DF144124">
    <property type="protein sequence ID" value="GAA55964.1"/>
    <property type="molecule type" value="Genomic_DNA"/>
</dbReference>
<gene>
    <name evidence="2" type="ORF">CLF_109497</name>
</gene>
<dbReference type="AlphaFoldDB" id="G7YSN4"/>
<proteinExistence type="predicted"/>
<reference evidence="2" key="1">
    <citation type="journal article" date="2011" name="Genome Biol.">
        <title>The draft genome of the carcinogenic human liver fluke Clonorchis sinensis.</title>
        <authorList>
            <person name="Wang X."/>
            <person name="Chen W."/>
            <person name="Huang Y."/>
            <person name="Sun J."/>
            <person name="Men J."/>
            <person name="Liu H."/>
            <person name="Luo F."/>
            <person name="Guo L."/>
            <person name="Lv X."/>
            <person name="Deng C."/>
            <person name="Zhou C."/>
            <person name="Fan Y."/>
            <person name="Li X."/>
            <person name="Huang L."/>
            <person name="Hu Y."/>
            <person name="Liang C."/>
            <person name="Hu X."/>
            <person name="Xu J."/>
            <person name="Yu X."/>
        </authorList>
    </citation>
    <scope>NUCLEOTIDE SEQUENCE [LARGE SCALE GENOMIC DNA]</scope>
    <source>
        <strain evidence="2">Henan</strain>
    </source>
</reference>
<feature type="region of interest" description="Disordered" evidence="1">
    <location>
        <begin position="445"/>
        <end position="464"/>
    </location>
</feature>
<name>G7YSN4_CLOSI</name>
<reference key="2">
    <citation type="submission" date="2011-10" db="EMBL/GenBank/DDBJ databases">
        <title>The genome and transcriptome sequence of Clonorchis sinensis provide insights into the carcinogenic liver fluke.</title>
        <authorList>
            <person name="Wang X."/>
            <person name="Huang Y."/>
            <person name="Chen W."/>
            <person name="Liu H."/>
            <person name="Guo L."/>
            <person name="Chen Y."/>
            <person name="Luo F."/>
            <person name="Zhou W."/>
            <person name="Sun J."/>
            <person name="Mao Q."/>
            <person name="Liang P."/>
            <person name="Zhou C."/>
            <person name="Tian Y."/>
            <person name="Men J."/>
            <person name="Lv X."/>
            <person name="Huang L."/>
            <person name="Zhou J."/>
            <person name="Hu Y."/>
            <person name="Li R."/>
            <person name="Zhang F."/>
            <person name="Lei H."/>
            <person name="Li X."/>
            <person name="Hu X."/>
            <person name="Liang C."/>
            <person name="Xu J."/>
            <person name="Wu Z."/>
            <person name="Yu X."/>
        </authorList>
    </citation>
    <scope>NUCLEOTIDE SEQUENCE</scope>
    <source>
        <strain>Henan</strain>
    </source>
</reference>
<dbReference type="Proteomes" id="UP000008909">
    <property type="component" value="Unassembled WGS sequence"/>
</dbReference>
<evidence type="ECO:0000313" key="2">
    <source>
        <dbReference type="EMBL" id="GAA55964.1"/>
    </source>
</evidence>
<accession>G7YSN4</accession>